<feature type="non-terminal residue" evidence="2">
    <location>
        <position position="1"/>
    </location>
</feature>
<evidence type="ECO:0000313" key="3">
    <source>
        <dbReference type="Proteomes" id="UP000054248"/>
    </source>
</evidence>
<name>A0A0C3Q6N0_9AGAM</name>
<dbReference type="EMBL" id="KN823218">
    <property type="protein sequence ID" value="KIO19491.1"/>
    <property type="molecule type" value="Genomic_DNA"/>
</dbReference>
<dbReference type="HOGENOM" id="CLU_061438_1_0_1"/>
<dbReference type="Proteomes" id="UP000054248">
    <property type="component" value="Unassembled WGS sequence"/>
</dbReference>
<dbReference type="AlphaFoldDB" id="A0A0C3Q6N0"/>
<sequence length="295" mass="33055">MKAFFRAAYNPSERARLSFQGTSAAEAEDFVQAVRRKAWAEEKQFDDKWMAAYAASRMRGQALRWHMGLPRDIQSDWGKLEVAILDKFAPGQPPAAPSNDPINPEGASPQSTLRTGRIRITERDTGLFLGYVSKEMAKEDPSYHKDTPITTQFDDALLVEFQPSASAITLDLVDKTKYHRLALRVIGELELNSDPASSKSLRLVCFASGPKPWSIRYASPVPMGDVAHVQHAVWKVDLDGTLNLIWPTSPRVEIGASINKPPNGLLYLRSHMTAMMNNDYARSSYTRVKLEFERA</sequence>
<protein>
    <submittedName>
        <fullName evidence="2">Uncharacterized protein</fullName>
    </submittedName>
</protein>
<organism evidence="2 3">
    <name type="scientific">Tulasnella calospora MUT 4182</name>
    <dbReference type="NCBI Taxonomy" id="1051891"/>
    <lineage>
        <taxon>Eukaryota</taxon>
        <taxon>Fungi</taxon>
        <taxon>Dikarya</taxon>
        <taxon>Basidiomycota</taxon>
        <taxon>Agaricomycotina</taxon>
        <taxon>Agaricomycetes</taxon>
        <taxon>Cantharellales</taxon>
        <taxon>Tulasnellaceae</taxon>
        <taxon>Tulasnella</taxon>
    </lineage>
</organism>
<evidence type="ECO:0000313" key="2">
    <source>
        <dbReference type="EMBL" id="KIO19491.1"/>
    </source>
</evidence>
<keyword evidence="3" id="KW-1185">Reference proteome</keyword>
<proteinExistence type="predicted"/>
<dbReference type="OrthoDB" id="3229359at2759"/>
<feature type="region of interest" description="Disordered" evidence="1">
    <location>
        <begin position="89"/>
        <end position="115"/>
    </location>
</feature>
<gene>
    <name evidence="2" type="ORF">M407DRAFT_246153</name>
</gene>
<evidence type="ECO:0000256" key="1">
    <source>
        <dbReference type="SAM" id="MobiDB-lite"/>
    </source>
</evidence>
<reference evidence="2 3" key="1">
    <citation type="submission" date="2014-04" db="EMBL/GenBank/DDBJ databases">
        <authorList>
            <consortium name="DOE Joint Genome Institute"/>
            <person name="Kuo A."/>
            <person name="Girlanda M."/>
            <person name="Perotto S."/>
            <person name="Kohler A."/>
            <person name="Nagy L.G."/>
            <person name="Floudas D."/>
            <person name="Copeland A."/>
            <person name="Barry K.W."/>
            <person name="Cichocki N."/>
            <person name="Veneault-Fourrey C."/>
            <person name="LaButti K."/>
            <person name="Lindquist E.A."/>
            <person name="Lipzen A."/>
            <person name="Lundell T."/>
            <person name="Morin E."/>
            <person name="Murat C."/>
            <person name="Sun H."/>
            <person name="Tunlid A."/>
            <person name="Henrissat B."/>
            <person name="Grigoriev I.V."/>
            <person name="Hibbett D.S."/>
            <person name="Martin F."/>
            <person name="Nordberg H.P."/>
            <person name="Cantor M.N."/>
            <person name="Hua S.X."/>
        </authorList>
    </citation>
    <scope>NUCLEOTIDE SEQUENCE [LARGE SCALE GENOMIC DNA]</scope>
    <source>
        <strain evidence="2 3">MUT 4182</strain>
    </source>
</reference>
<reference evidence="3" key="2">
    <citation type="submission" date="2015-01" db="EMBL/GenBank/DDBJ databases">
        <title>Evolutionary Origins and Diversification of the Mycorrhizal Mutualists.</title>
        <authorList>
            <consortium name="DOE Joint Genome Institute"/>
            <consortium name="Mycorrhizal Genomics Consortium"/>
            <person name="Kohler A."/>
            <person name="Kuo A."/>
            <person name="Nagy L.G."/>
            <person name="Floudas D."/>
            <person name="Copeland A."/>
            <person name="Barry K.W."/>
            <person name="Cichocki N."/>
            <person name="Veneault-Fourrey C."/>
            <person name="LaButti K."/>
            <person name="Lindquist E.A."/>
            <person name="Lipzen A."/>
            <person name="Lundell T."/>
            <person name="Morin E."/>
            <person name="Murat C."/>
            <person name="Riley R."/>
            <person name="Ohm R."/>
            <person name="Sun H."/>
            <person name="Tunlid A."/>
            <person name="Henrissat B."/>
            <person name="Grigoriev I.V."/>
            <person name="Hibbett D.S."/>
            <person name="Martin F."/>
        </authorList>
    </citation>
    <scope>NUCLEOTIDE SEQUENCE [LARGE SCALE GENOMIC DNA]</scope>
    <source>
        <strain evidence="3">MUT 4182</strain>
    </source>
</reference>
<accession>A0A0C3Q6N0</accession>